<dbReference type="AlphaFoldDB" id="A0A0L0FZ32"/>
<dbReference type="GO" id="GO:0000175">
    <property type="term" value="F:3'-5'-RNA exonuclease activity"/>
    <property type="evidence" value="ECO:0007669"/>
    <property type="project" value="TreeGrafter"/>
</dbReference>
<dbReference type="GO" id="GO:0034477">
    <property type="term" value="P:U6 snRNA 3'-end processing"/>
    <property type="evidence" value="ECO:0007669"/>
    <property type="project" value="InterPro"/>
</dbReference>
<keyword evidence="1" id="KW-0540">Nuclease</keyword>
<dbReference type="GeneID" id="25906141"/>
<dbReference type="RefSeq" id="XP_014155967.1">
    <property type="nucleotide sequence ID" value="XM_014300492.1"/>
</dbReference>
<dbReference type="GO" id="GO:0016829">
    <property type="term" value="F:lyase activity"/>
    <property type="evidence" value="ECO:0007669"/>
    <property type="project" value="UniProtKB-KW"/>
</dbReference>
<evidence type="ECO:0000313" key="8">
    <source>
        <dbReference type="Proteomes" id="UP000054560"/>
    </source>
</evidence>
<organism evidence="7 8">
    <name type="scientific">Sphaeroforma arctica JP610</name>
    <dbReference type="NCBI Taxonomy" id="667725"/>
    <lineage>
        <taxon>Eukaryota</taxon>
        <taxon>Ichthyosporea</taxon>
        <taxon>Ichthyophonida</taxon>
        <taxon>Sphaeroforma</taxon>
    </lineage>
</organism>
<keyword evidence="4" id="KW-0539">Nucleus</keyword>
<dbReference type="OrthoDB" id="49151at2759"/>
<evidence type="ECO:0000256" key="4">
    <source>
        <dbReference type="ARBA" id="ARBA00023242"/>
    </source>
</evidence>
<dbReference type="STRING" id="667725.A0A0L0FZ32"/>
<dbReference type="EMBL" id="KQ241963">
    <property type="protein sequence ID" value="KNC82065.1"/>
    <property type="molecule type" value="Genomic_DNA"/>
</dbReference>
<protein>
    <recommendedName>
        <fullName evidence="5">U6 snRNA phosphodiesterase 1</fullName>
    </recommendedName>
    <alternativeName>
        <fullName evidence="6">3'-5' RNA exonuclease USB1</fullName>
    </alternativeName>
</protein>
<reference evidence="7 8" key="1">
    <citation type="submission" date="2011-02" db="EMBL/GenBank/DDBJ databases">
        <title>The Genome Sequence of Sphaeroforma arctica JP610.</title>
        <authorList>
            <consortium name="The Broad Institute Genome Sequencing Platform"/>
            <person name="Russ C."/>
            <person name="Cuomo C."/>
            <person name="Young S.K."/>
            <person name="Zeng Q."/>
            <person name="Gargeya S."/>
            <person name="Alvarado L."/>
            <person name="Berlin A."/>
            <person name="Chapman S.B."/>
            <person name="Chen Z."/>
            <person name="Freedman E."/>
            <person name="Gellesch M."/>
            <person name="Goldberg J."/>
            <person name="Griggs A."/>
            <person name="Gujja S."/>
            <person name="Heilman E."/>
            <person name="Heiman D."/>
            <person name="Howarth C."/>
            <person name="Mehta T."/>
            <person name="Neiman D."/>
            <person name="Pearson M."/>
            <person name="Roberts A."/>
            <person name="Saif S."/>
            <person name="Shea T."/>
            <person name="Shenoy N."/>
            <person name="Sisk P."/>
            <person name="Stolte C."/>
            <person name="Sykes S."/>
            <person name="White J."/>
            <person name="Yandava C."/>
            <person name="Burger G."/>
            <person name="Gray M.W."/>
            <person name="Holland P.W.H."/>
            <person name="King N."/>
            <person name="Lang F.B.F."/>
            <person name="Roger A.J."/>
            <person name="Ruiz-Trillo I."/>
            <person name="Haas B."/>
            <person name="Nusbaum C."/>
            <person name="Birren B."/>
        </authorList>
    </citation>
    <scope>NUCLEOTIDE SEQUENCE [LARGE SCALE GENOMIC DNA]</scope>
    <source>
        <strain evidence="7 8">JP610</strain>
    </source>
</reference>
<dbReference type="PANTHER" id="PTHR13522">
    <property type="entry name" value="U6 SNRNA PHOSPHODIESTERASE 1"/>
    <property type="match status" value="1"/>
</dbReference>
<evidence type="ECO:0000256" key="6">
    <source>
        <dbReference type="ARBA" id="ARBA00030030"/>
    </source>
</evidence>
<keyword evidence="2" id="KW-0378">Hydrolase</keyword>
<dbReference type="GO" id="GO:0005634">
    <property type="term" value="C:nucleus"/>
    <property type="evidence" value="ECO:0007669"/>
    <property type="project" value="TreeGrafter"/>
</dbReference>
<dbReference type="Gene3D" id="3.90.1140.10">
    <property type="entry name" value="Cyclic phosphodiesterase"/>
    <property type="match status" value="1"/>
</dbReference>
<keyword evidence="3" id="KW-0456">Lyase</keyword>
<dbReference type="Pfam" id="PF09749">
    <property type="entry name" value="HVSL"/>
    <property type="match status" value="1"/>
</dbReference>
<evidence type="ECO:0000256" key="3">
    <source>
        <dbReference type="ARBA" id="ARBA00023239"/>
    </source>
</evidence>
<evidence type="ECO:0000256" key="5">
    <source>
        <dbReference type="ARBA" id="ARBA00029543"/>
    </source>
</evidence>
<keyword evidence="8" id="KW-1185">Reference proteome</keyword>
<proteinExistence type="predicted"/>
<dbReference type="Proteomes" id="UP000054560">
    <property type="component" value="Unassembled WGS sequence"/>
</dbReference>
<evidence type="ECO:0000313" key="7">
    <source>
        <dbReference type="EMBL" id="KNC82065.1"/>
    </source>
</evidence>
<accession>A0A0L0FZ32</accession>
<evidence type="ECO:0000256" key="1">
    <source>
        <dbReference type="ARBA" id="ARBA00022722"/>
    </source>
</evidence>
<name>A0A0L0FZ32_9EUKA</name>
<dbReference type="PANTHER" id="PTHR13522:SF3">
    <property type="entry name" value="U6 SNRNA PHOSPHODIESTERASE 1"/>
    <property type="match status" value="1"/>
</dbReference>
<dbReference type="InterPro" id="IPR027521">
    <property type="entry name" value="Usb1"/>
</dbReference>
<gene>
    <name evidence="7" type="ORF">SARC_05637</name>
</gene>
<sequence length="263" mass="28683">METNPISHTSLQQPVHSFVSEENRVLHVSLSKTVALQHHEIDAFYAALAEKLRSVHAFTLSLQGLRHFTNENEHRSFLALCVADECHDYIRQHVLPCVDTVMRLFIKDVYYQNPSFHASVCWWASASPSPSTFKGDTGEHPERDMGAVAADARMAQRGGAVGRQTGVTQDTGRPTQASSVADTLSTERGTSMLTGMCGHTPVARDVPAAAGLEGVSGRDDVVKALADVDVSTGHVAQIALENFVIDTIYCKFGHTVREIKLSQ</sequence>
<dbReference type="eggNOG" id="KOG3102">
    <property type="taxonomic scope" value="Eukaryota"/>
</dbReference>
<evidence type="ECO:0000256" key="2">
    <source>
        <dbReference type="ARBA" id="ARBA00022801"/>
    </source>
</evidence>